<evidence type="ECO:0000313" key="3">
    <source>
        <dbReference type="Proteomes" id="UP000517916"/>
    </source>
</evidence>
<feature type="transmembrane region" description="Helical" evidence="1">
    <location>
        <begin position="156"/>
        <end position="184"/>
    </location>
</feature>
<keyword evidence="3" id="KW-1185">Reference proteome</keyword>
<feature type="transmembrane region" description="Helical" evidence="1">
    <location>
        <begin position="449"/>
        <end position="475"/>
    </location>
</feature>
<dbReference type="Proteomes" id="UP000517916">
    <property type="component" value="Unassembled WGS sequence"/>
</dbReference>
<keyword evidence="1" id="KW-1133">Transmembrane helix</keyword>
<name>A0ABR6BSP3_9PSEU</name>
<proteinExistence type="predicted"/>
<protein>
    <recommendedName>
        <fullName evidence="4">Phage-related protein</fullName>
    </recommendedName>
</protein>
<feature type="transmembrane region" description="Helical" evidence="1">
    <location>
        <begin position="236"/>
        <end position="261"/>
    </location>
</feature>
<keyword evidence="1" id="KW-0472">Membrane</keyword>
<dbReference type="EMBL" id="JACJID010000006">
    <property type="protein sequence ID" value="MBA8929898.1"/>
    <property type="molecule type" value="Genomic_DNA"/>
</dbReference>
<accession>A0ABR6BSP3</accession>
<reference evidence="2 3" key="1">
    <citation type="submission" date="2020-08" db="EMBL/GenBank/DDBJ databases">
        <title>Genomic Encyclopedia of Archaeal and Bacterial Type Strains, Phase II (KMG-II): from individual species to whole genera.</title>
        <authorList>
            <person name="Goeker M."/>
        </authorList>
    </citation>
    <scope>NUCLEOTIDE SEQUENCE [LARGE SCALE GENOMIC DNA]</scope>
    <source>
        <strain evidence="2 3">DSM 43850</strain>
    </source>
</reference>
<evidence type="ECO:0000313" key="2">
    <source>
        <dbReference type="EMBL" id="MBA8929898.1"/>
    </source>
</evidence>
<organism evidence="2 3">
    <name type="scientific">Kutzneria viridogrisea</name>
    <dbReference type="NCBI Taxonomy" id="47990"/>
    <lineage>
        <taxon>Bacteria</taxon>
        <taxon>Bacillati</taxon>
        <taxon>Actinomycetota</taxon>
        <taxon>Actinomycetes</taxon>
        <taxon>Pseudonocardiales</taxon>
        <taxon>Pseudonocardiaceae</taxon>
        <taxon>Kutzneria</taxon>
    </lineage>
</organism>
<feature type="transmembrane region" description="Helical" evidence="1">
    <location>
        <begin position="314"/>
        <end position="334"/>
    </location>
</feature>
<evidence type="ECO:0008006" key="4">
    <source>
        <dbReference type="Google" id="ProtNLM"/>
    </source>
</evidence>
<feature type="transmembrane region" description="Helical" evidence="1">
    <location>
        <begin position="120"/>
        <end position="144"/>
    </location>
</feature>
<dbReference type="RefSeq" id="WP_182839629.1">
    <property type="nucleotide sequence ID" value="NZ_BAAABQ010000014.1"/>
</dbReference>
<sequence>MALTVGELTVGLRLDSGAFGQSLAVLRRELEATFVKTVATRAAPALAQLRKLLMSAVRGAVLTVARAISTRLGRAMIGLRQSVKQASAPLQFLAKLLRAVLLPALLALSHDGARSFARLASASVAAAGTASTAISTVVFGLDWLAGRALGTATTMITAWALAISPVPLVQAAVLGLAAAITAAWQALVLETATDFTAIWTFVTGTWLLITQAVQAGLDLVVQAAALAWQLVLDNTVVMWTAIGLAIQTSLAAVVLGVALAWQQVLDGTTVFFTALWTYVQTIWATILLTVQLATSAILQDVLAAWQLVLDATTLAFGALALVTLAAWTLVLQAVQQVSSLVVSTVVQAWQAVLDWTSAAFNQLYGNLTANLNALLNFVINWTSAMLGAFEGLRPLPGIVTGIFQSMADSVNAVLNGLESMVRGRSAQIAGALNEIAGALRSIGDEAAGAWWKMLLIGAAAGLTGFILTLCSEAILTGSFVLDRMAAAIQHLADSIRSLVDAVRAAGNLIGDFFKWVGGLFGARSFSLGVSGVDNLGALSSPRPLDFGTPAPAYGGLLTAAGAGGMYIENFYATPSQSPVEIAAELDWLAKGGG</sequence>
<comment type="caution">
    <text evidence="2">The sequence shown here is derived from an EMBL/GenBank/DDBJ whole genome shotgun (WGS) entry which is preliminary data.</text>
</comment>
<gene>
    <name evidence="2" type="ORF">BC739_007131</name>
</gene>
<evidence type="ECO:0000256" key="1">
    <source>
        <dbReference type="SAM" id="Phobius"/>
    </source>
</evidence>
<keyword evidence="1" id="KW-0812">Transmembrane</keyword>
<feature type="transmembrane region" description="Helical" evidence="1">
    <location>
        <begin position="196"/>
        <end position="224"/>
    </location>
</feature>
<feature type="transmembrane region" description="Helical" evidence="1">
    <location>
        <begin position="281"/>
        <end position="302"/>
    </location>
</feature>